<dbReference type="eggNOG" id="COG0226">
    <property type="taxonomic scope" value="Bacteria"/>
</dbReference>
<dbReference type="Proteomes" id="UP000005697">
    <property type="component" value="Unassembled WGS sequence"/>
</dbReference>
<keyword evidence="3" id="KW-1185">Reference proteome</keyword>
<gene>
    <name evidence="2" type="ORF">HMPREF9141_1408</name>
</gene>
<comment type="caution">
    <text evidence="2">The sequence shown here is derived from an EMBL/GenBank/DDBJ whole genome shotgun (WGS) entry which is preliminary data.</text>
</comment>
<dbReference type="STRING" id="888743.HMPREF9141_1408"/>
<dbReference type="AlphaFoldDB" id="F0F741"/>
<dbReference type="EMBL" id="AEWX01000018">
    <property type="protein sequence ID" value="EGC20168.1"/>
    <property type="molecule type" value="Genomic_DNA"/>
</dbReference>
<name>F0F741_9BACT</name>
<protein>
    <submittedName>
        <fullName evidence="2">Bacteroidetes-specific putative membrane protein</fullName>
    </submittedName>
</protein>
<organism evidence="2 3">
    <name type="scientific">Prevotella multiformis DSM 16608</name>
    <dbReference type="NCBI Taxonomy" id="888743"/>
    <lineage>
        <taxon>Bacteria</taxon>
        <taxon>Pseudomonadati</taxon>
        <taxon>Bacteroidota</taxon>
        <taxon>Bacteroidia</taxon>
        <taxon>Bacteroidales</taxon>
        <taxon>Prevotellaceae</taxon>
        <taxon>Prevotella</taxon>
    </lineage>
</organism>
<evidence type="ECO:0000256" key="1">
    <source>
        <dbReference type="SAM" id="SignalP"/>
    </source>
</evidence>
<dbReference type="NCBIfam" id="TIGR03519">
    <property type="entry name" value="T9SS_PorP_fam"/>
    <property type="match status" value="1"/>
</dbReference>
<evidence type="ECO:0000313" key="2">
    <source>
        <dbReference type="EMBL" id="EGC20168.1"/>
    </source>
</evidence>
<dbReference type="Pfam" id="PF11751">
    <property type="entry name" value="PorP_SprF"/>
    <property type="match status" value="1"/>
</dbReference>
<accession>F0F741</accession>
<dbReference type="InterPro" id="IPR019861">
    <property type="entry name" value="PorP/SprF_Bacteroidetes"/>
</dbReference>
<reference evidence="2 3" key="1">
    <citation type="submission" date="2011-01" db="EMBL/GenBank/DDBJ databases">
        <authorList>
            <person name="Muzny D."/>
            <person name="Qin X."/>
            <person name="Deng J."/>
            <person name="Jiang H."/>
            <person name="Liu Y."/>
            <person name="Qu J."/>
            <person name="Song X.-Z."/>
            <person name="Zhang L."/>
            <person name="Thornton R."/>
            <person name="Coyle M."/>
            <person name="Francisco L."/>
            <person name="Jackson L."/>
            <person name="Javaid M."/>
            <person name="Korchina V."/>
            <person name="Kovar C."/>
            <person name="Mata R."/>
            <person name="Mathew T."/>
            <person name="Ngo R."/>
            <person name="Nguyen L."/>
            <person name="Nguyen N."/>
            <person name="Okwuonu G."/>
            <person name="Ongeri F."/>
            <person name="Pham C."/>
            <person name="Simmons D."/>
            <person name="Wilczek-Boney K."/>
            <person name="Hale W."/>
            <person name="Jakkamsetti A."/>
            <person name="Pham P."/>
            <person name="Ruth R."/>
            <person name="San Lucas F."/>
            <person name="Warren J."/>
            <person name="Zhang J."/>
            <person name="Zhao Z."/>
            <person name="Zhou C."/>
            <person name="Zhu D."/>
            <person name="Lee S."/>
            <person name="Bess C."/>
            <person name="Blankenburg K."/>
            <person name="Forbes L."/>
            <person name="Fu Q."/>
            <person name="Gubbala S."/>
            <person name="Hirani K."/>
            <person name="Jayaseelan J.C."/>
            <person name="Lara F."/>
            <person name="Munidasa M."/>
            <person name="Palculict T."/>
            <person name="Patil S."/>
            <person name="Pu L.-L."/>
            <person name="Saada N."/>
            <person name="Tang L."/>
            <person name="Weissenberger G."/>
            <person name="Zhu Y."/>
            <person name="Hemphill L."/>
            <person name="Shang Y."/>
            <person name="Youmans B."/>
            <person name="Ayvaz T."/>
            <person name="Ross M."/>
            <person name="Santibanez J."/>
            <person name="Aqrawi P."/>
            <person name="Gross S."/>
            <person name="Joshi V."/>
            <person name="Fowler G."/>
            <person name="Nazareth L."/>
            <person name="Reid J."/>
            <person name="Worley K."/>
            <person name="Petrosino J."/>
            <person name="Highlander S."/>
            <person name="Gibbs R."/>
        </authorList>
    </citation>
    <scope>NUCLEOTIDE SEQUENCE [LARGE SCALE GENOMIC DNA]</scope>
    <source>
        <strain evidence="2 3">DSM 16608</strain>
    </source>
</reference>
<dbReference type="RefSeq" id="WP_007368921.1">
    <property type="nucleotide sequence ID" value="NZ_GL872283.1"/>
</dbReference>
<feature type="signal peptide" evidence="1">
    <location>
        <begin position="1"/>
        <end position="32"/>
    </location>
</feature>
<feature type="chain" id="PRO_5003247795" evidence="1">
    <location>
        <begin position="33"/>
        <end position="327"/>
    </location>
</feature>
<evidence type="ECO:0000313" key="3">
    <source>
        <dbReference type="Proteomes" id="UP000005697"/>
    </source>
</evidence>
<proteinExistence type="predicted"/>
<sequence>MYSKAIFLHPVRYKGVLKRLIFIIALACLAEASVKAQYDPSYSHYWAMEPSFNPASVGKDNKLNVVGAYSLDFAGYEHNPNTFYVGADMPLYFLRQYHGAGISILNDKLGVFTHQRVSAQYAFRHHLWGGMVSAGVQAGMLFEKFDGSKLDPEETNDPALSQSEVNGNRLDLGAGFYYTHRDWYVGASVQHLNSPLVELGETNELQVNRTYYLTGGYNIKLHNPFLTIPASVLARYDGTTFRTDLTARLVYTHEKKMLYGGVSYSPTNSVTAFAGGTFHGINIGYSYEMYTGSAAFKNGSHGLFVSYQTDINLQKRGRNKHKSVRFL</sequence>
<keyword evidence="1" id="KW-0732">Signal</keyword>
<dbReference type="HOGENOM" id="CLU_068235_0_0_10"/>